<keyword evidence="5" id="KW-0175">Coiled coil</keyword>
<evidence type="ECO:0000256" key="5">
    <source>
        <dbReference type="SAM" id="Coils"/>
    </source>
</evidence>
<evidence type="ECO:0000313" key="6">
    <source>
        <dbReference type="EMBL" id="MCP9290765.1"/>
    </source>
</evidence>
<dbReference type="Proteomes" id="UP001139125">
    <property type="component" value="Unassembled WGS sequence"/>
</dbReference>
<protein>
    <submittedName>
        <fullName evidence="6">BlaI/MecI/CopY family transcriptional regulator</fullName>
    </submittedName>
</protein>
<keyword evidence="2" id="KW-0805">Transcription regulation</keyword>
<keyword evidence="3" id="KW-0238">DNA-binding</keyword>
<feature type="coiled-coil region" evidence="5">
    <location>
        <begin position="99"/>
        <end position="126"/>
    </location>
</feature>
<dbReference type="GO" id="GO:0045892">
    <property type="term" value="P:negative regulation of DNA-templated transcription"/>
    <property type="evidence" value="ECO:0007669"/>
    <property type="project" value="InterPro"/>
</dbReference>
<proteinExistence type="inferred from homology"/>
<dbReference type="PIRSF" id="PIRSF019455">
    <property type="entry name" value="CopR_AtkY"/>
    <property type="match status" value="1"/>
</dbReference>
<keyword evidence="4" id="KW-0804">Transcription</keyword>
<keyword evidence="7" id="KW-1185">Reference proteome</keyword>
<dbReference type="AlphaFoldDB" id="A0A9X2L1Y7"/>
<organism evidence="6 7">
    <name type="scientific">Gracilimonas sediminicola</name>
    <dbReference type="NCBI Taxonomy" id="2952158"/>
    <lineage>
        <taxon>Bacteria</taxon>
        <taxon>Pseudomonadati</taxon>
        <taxon>Balneolota</taxon>
        <taxon>Balneolia</taxon>
        <taxon>Balneolales</taxon>
        <taxon>Balneolaceae</taxon>
        <taxon>Gracilimonas</taxon>
    </lineage>
</organism>
<evidence type="ECO:0000256" key="4">
    <source>
        <dbReference type="ARBA" id="ARBA00023163"/>
    </source>
</evidence>
<gene>
    <name evidence="6" type="ORF">NM125_04095</name>
</gene>
<dbReference type="EMBL" id="JANDBC010000001">
    <property type="protein sequence ID" value="MCP9290765.1"/>
    <property type="molecule type" value="Genomic_DNA"/>
</dbReference>
<dbReference type="SUPFAM" id="SSF46785">
    <property type="entry name" value="Winged helix' DNA-binding domain"/>
    <property type="match status" value="1"/>
</dbReference>
<evidence type="ECO:0000313" key="7">
    <source>
        <dbReference type="Proteomes" id="UP001139125"/>
    </source>
</evidence>
<dbReference type="RefSeq" id="WP_255133136.1">
    <property type="nucleotide sequence ID" value="NZ_CP175953.1"/>
</dbReference>
<dbReference type="InterPro" id="IPR036390">
    <property type="entry name" value="WH_DNA-bd_sf"/>
</dbReference>
<dbReference type="GO" id="GO:0003677">
    <property type="term" value="F:DNA binding"/>
    <property type="evidence" value="ECO:0007669"/>
    <property type="project" value="UniProtKB-KW"/>
</dbReference>
<comment type="caution">
    <text evidence="6">The sequence shown here is derived from an EMBL/GenBank/DDBJ whole genome shotgun (WGS) entry which is preliminary data.</text>
</comment>
<dbReference type="Gene3D" id="1.10.10.10">
    <property type="entry name" value="Winged helix-like DNA-binding domain superfamily/Winged helix DNA-binding domain"/>
    <property type="match status" value="1"/>
</dbReference>
<comment type="similarity">
    <text evidence="1">Belongs to the BlaI transcriptional regulatory family.</text>
</comment>
<dbReference type="Gene3D" id="1.10.4040.10">
    <property type="entry name" value="Penicillinase repressor domain"/>
    <property type="match status" value="1"/>
</dbReference>
<evidence type="ECO:0000256" key="3">
    <source>
        <dbReference type="ARBA" id="ARBA00023125"/>
    </source>
</evidence>
<dbReference type="InterPro" id="IPR036388">
    <property type="entry name" value="WH-like_DNA-bd_sf"/>
</dbReference>
<name>A0A9X2L1Y7_9BACT</name>
<reference evidence="6" key="1">
    <citation type="submission" date="2022-06" db="EMBL/GenBank/DDBJ databases">
        <title>Gracilimonas sp. CAU 1638 isolated from sea sediment.</title>
        <authorList>
            <person name="Kim W."/>
        </authorList>
    </citation>
    <scope>NUCLEOTIDE SEQUENCE</scope>
    <source>
        <strain evidence="6">CAU 1638</strain>
    </source>
</reference>
<evidence type="ECO:0000256" key="2">
    <source>
        <dbReference type="ARBA" id="ARBA00023015"/>
    </source>
</evidence>
<evidence type="ECO:0000256" key="1">
    <source>
        <dbReference type="ARBA" id="ARBA00011046"/>
    </source>
</evidence>
<dbReference type="InterPro" id="IPR005650">
    <property type="entry name" value="BlaI_family"/>
</dbReference>
<accession>A0A9X2L1Y7</accession>
<sequence>MRKSLTPLGESEMEILHHVWEMGEATVAQVQEEILKERKVAYTTVMTIMKNLNDKGYLKYRKDGVTYVYSARKKPEEVQSSLVSGMIDKVFKGSTSALVQTLVKRENLSEEELKELRDMIDNMEDK</sequence>
<dbReference type="Pfam" id="PF03965">
    <property type="entry name" value="Penicillinase_R"/>
    <property type="match status" value="1"/>
</dbReference>